<dbReference type="InterPro" id="IPR058932">
    <property type="entry name" value="KDD_N"/>
</dbReference>
<evidence type="ECO:0000313" key="8">
    <source>
        <dbReference type="Proteomes" id="UP000183508"/>
    </source>
</evidence>
<evidence type="ECO:0000313" key="7">
    <source>
        <dbReference type="EMBL" id="SFU63444.1"/>
    </source>
</evidence>
<gene>
    <name evidence="7" type="ORF">SAMN05421543_10569</name>
</gene>
<dbReference type="PANTHER" id="PTHR43350">
    <property type="entry name" value="NAD-DEPENDENT ALCOHOL DEHYDROGENASE"/>
    <property type="match status" value="1"/>
</dbReference>
<dbReference type="Gene3D" id="3.40.50.720">
    <property type="entry name" value="NAD(P)-binding Rossmann-like Domain"/>
    <property type="match status" value="1"/>
</dbReference>
<evidence type="ECO:0000256" key="5">
    <source>
        <dbReference type="ARBA" id="ARBA00023002"/>
    </source>
</evidence>
<proteinExistence type="inferred from homology"/>
<protein>
    <submittedName>
        <fullName evidence="7">L-erythro-3,5-diaminohexanoate dehydrogenase</fullName>
    </submittedName>
</protein>
<dbReference type="SUPFAM" id="SSF51735">
    <property type="entry name" value="NAD(P)-binding Rossmann-fold domains"/>
    <property type="match status" value="1"/>
</dbReference>
<feature type="domain" description="L-erythro-3,5-diaminohexanoate dehydrogenase N-terminal" evidence="6">
    <location>
        <begin position="9"/>
        <end position="157"/>
    </location>
</feature>
<keyword evidence="5" id="KW-0560">Oxidoreductase</keyword>
<keyword evidence="4" id="KW-0862">Zinc</keyword>
<keyword evidence="8" id="KW-1185">Reference proteome</keyword>
<dbReference type="Gene3D" id="3.90.180.10">
    <property type="entry name" value="Medium-chain alcohol dehydrogenases, catalytic domain"/>
    <property type="match status" value="1"/>
</dbReference>
<evidence type="ECO:0000259" key="6">
    <source>
        <dbReference type="Pfam" id="PF26370"/>
    </source>
</evidence>
<dbReference type="SUPFAM" id="SSF50129">
    <property type="entry name" value="GroES-like"/>
    <property type="match status" value="1"/>
</dbReference>
<keyword evidence="3" id="KW-0479">Metal-binding</keyword>
<comment type="similarity">
    <text evidence="2">Belongs to the zinc-containing alcohol dehydrogenase family.</text>
</comment>
<dbReference type="Proteomes" id="UP000183508">
    <property type="component" value="Unassembled WGS sequence"/>
</dbReference>
<sequence length="356" mass="37200">MRGRSYGAHRVLEPKGALPQPAWRVDNTPVCGEDEILVDVETLNVDAASFAQMRAEAGGDAAGVAAIVERIVRERGKLHNPVTGSGGMLIGRVAQVGEALAKSGRGPRVGERIATLVSLSLTPLWLERVHRVDLGSGQVDVTGQAVLFESGLYARMPEDVPERVALALLDVCGAPAQTARLVRPGDTVVVLGAGGKSGALVLRQARLSAGSGRVIAVEPDEGACQRLRAWGWADAVLPLDARDPLVVMEEVQAVLASGPLCKSAGAASGADVVINCASVPGTELASILCAREGGTVYFFGMATSFTAAALGAEGVGKDVRMEIGNGYCRGHAEHALHLLRETPELMVWFRDRYGGA</sequence>
<dbReference type="eggNOG" id="COG1063">
    <property type="taxonomic scope" value="Bacteria"/>
</dbReference>
<accession>A0A1I7HRV4</accession>
<dbReference type="OrthoDB" id="48703at2"/>
<reference evidence="8" key="1">
    <citation type="submission" date="2016-10" db="EMBL/GenBank/DDBJ databases">
        <authorList>
            <person name="Varghese N."/>
        </authorList>
    </citation>
    <scope>NUCLEOTIDE SEQUENCE [LARGE SCALE GENOMIC DNA]</scope>
    <source>
        <strain evidence="8">DSM 17980</strain>
    </source>
</reference>
<evidence type="ECO:0000256" key="3">
    <source>
        <dbReference type="ARBA" id="ARBA00022723"/>
    </source>
</evidence>
<dbReference type="AlphaFoldDB" id="A0A1I7HRV4"/>
<organism evidence="7 8">
    <name type="scientific">Alicyclobacillus macrosporangiidus</name>
    <dbReference type="NCBI Taxonomy" id="392015"/>
    <lineage>
        <taxon>Bacteria</taxon>
        <taxon>Bacillati</taxon>
        <taxon>Bacillota</taxon>
        <taxon>Bacilli</taxon>
        <taxon>Bacillales</taxon>
        <taxon>Alicyclobacillaceae</taxon>
        <taxon>Alicyclobacillus</taxon>
    </lineage>
</organism>
<dbReference type="GO" id="GO:0046872">
    <property type="term" value="F:metal ion binding"/>
    <property type="evidence" value="ECO:0007669"/>
    <property type="project" value="UniProtKB-KW"/>
</dbReference>
<dbReference type="InterPro" id="IPR011032">
    <property type="entry name" value="GroES-like_sf"/>
</dbReference>
<evidence type="ECO:0000256" key="2">
    <source>
        <dbReference type="ARBA" id="ARBA00008072"/>
    </source>
</evidence>
<comment type="cofactor">
    <cofactor evidence="1">
        <name>Zn(2+)</name>
        <dbReference type="ChEBI" id="CHEBI:29105"/>
    </cofactor>
</comment>
<name>A0A1I7HRV4_9BACL</name>
<dbReference type="STRING" id="392015.SAMN05421543_10569"/>
<dbReference type="Pfam" id="PF26370">
    <property type="entry name" value="KDD_N"/>
    <property type="match status" value="1"/>
</dbReference>
<evidence type="ECO:0000256" key="4">
    <source>
        <dbReference type="ARBA" id="ARBA00022833"/>
    </source>
</evidence>
<evidence type="ECO:0000256" key="1">
    <source>
        <dbReference type="ARBA" id="ARBA00001947"/>
    </source>
</evidence>
<dbReference type="GO" id="GO:0016491">
    <property type="term" value="F:oxidoreductase activity"/>
    <property type="evidence" value="ECO:0007669"/>
    <property type="project" value="UniProtKB-KW"/>
</dbReference>
<dbReference type="InterPro" id="IPR036291">
    <property type="entry name" value="NAD(P)-bd_dom_sf"/>
</dbReference>
<dbReference type="EMBL" id="FPBV01000005">
    <property type="protein sequence ID" value="SFU63444.1"/>
    <property type="molecule type" value="Genomic_DNA"/>
</dbReference>
<dbReference type="PANTHER" id="PTHR43350:SF19">
    <property type="entry name" value="D-GULOSIDE 3-DEHYDROGENASE"/>
    <property type="match status" value="1"/>
</dbReference>